<dbReference type="AlphaFoldDB" id="A0A562PJW8"/>
<evidence type="ECO:0000313" key="4">
    <source>
        <dbReference type="EMBL" id="TWI44678.1"/>
    </source>
</evidence>
<dbReference type="InterPro" id="IPR053721">
    <property type="entry name" value="Fimbrial_Adhesin_Reg"/>
</dbReference>
<dbReference type="Proteomes" id="UP000316905">
    <property type="component" value="Unassembled WGS sequence"/>
</dbReference>
<organism evidence="4 5">
    <name type="scientific">Pseudomonas duriflava</name>
    <dbReference type="NCBI Taxonomy" id="459528"/>
    <lineage>
        <taxon>Bacteria</taxon>
        <taxon>Pseudomonadati</taxon>
        <taxon>Pseudomonadota</taxon>
        <taxon>Gammaproteobacteria</taxon>
        <taxon>Pseudomonadales</taxon>
        <taxon>Pseudomonadaceae</taxon>
        <taxon>Pseudomonas</taxon>
    </lineage>
</organism>
<feature type="domain" description="TrfB transcriptional repressor protein" evidence="3">
    <location>
        <begin position="5"/>
        <end position="91"/>
    </location>
</feature>
<dbReference type="Gene3D" id="1.10.10.2690">
    <property type="match status" value="1"/>
</dbReference>
<evidence type="ECO:0000259" key="3">
    <source>
        <dbReference type="Pfam" id="PF16509"/>
    </source>
</evidence>
<dbReference type="RefSeq" id="WP_145146091.1">
    <property type="nucleotide sequence ID" value="NZ_VLKY01000045.1"/>
</dbReference>
<comment type="caution">
    <text evidence="4">The sequence shown here is derived from an EMBL/GenBank/DDBJ whole genome shotgun (WGS) entry which is preliminary data.</text>
</comment>
<reference evidence="4 5" key="1">
    <citation type="journal article" date="2015" name="Stand. Genomic Sci.">
        <title>Genomic Encyclopedia of Bacterial and Archaeal Type Strains, Phase III: the genomes of soil and plant-associated and newly described type strains.</title>
        <authorList>
            <person name="Whitman W.B."/>
            <person name="Woyke T."/>
            <person name="Klenk H.P."/>
            <person name="Zhou Y."/>
            <person name="Lilburn T.G."/>
            <person name="Beck B.J."/>
            <person name="De Vos P."/>
            <person name="Vandamme P."/>
            <person name="Eisen J.A."/>
            <person name="Garrity G."/>
            <person name="Hugenholtz P."/>
            <person name="Kyrpides N.C."/>
        </authorList>
    </citation>
    <scope>NUCLEOTIDE SEQUENCE [LARGE SCALE GENOMIC DNA]</scope>
    <source>
        <strain evidence="4 5">CGMCC 1.6858</strain>
    </source>
</reference>
<evidence type="ECO:0000256" key="2">
    <source>
        <dbReference type="ARBA" id="ARBA00023163"/>
    </source>
</evidence>
<accession>A0A562PJW8</accession>
<keyword evidence="2" id="KW-0804">Transcription</keyword>
<proteinExistence type="predicted"/>
<evidence type="ECO:0000313" key="5">
    <source>
        <dbReference type="Proteomes" id="UP000316905"/>
    </source>
</evidence>
<name>A0A562PJW8_9PSED</name>
<gene>
    <name evidence="4" type="ORF">IQ22_04693</name>
</gene>
<dbReference type="Pfam" id="PF16509">
    <property type="entry name" value="KORA"/>
    <property type="match status" value="1"/>
</dbReference>
<dbReference type="InterPro" id="IPR032428">
    <property type="entry name" value="TrfB"/>
</dbReference>
<evidence type="ECO:0000256" key="1">
    <source>
        <dbReference type="ARBA" id="ARBA00023015"/>
    </source>
</evidence>
<keyword evidence="1" id="KW-0805">Transcription regulation</keyword>
<sequence length="105" mass="11623">MKKLLTEQQFLEAIKGLDMSEQNLEVARQVLVHGKPQAEFVKELGLTRGAVSQTVNRVWSRSAVAKQAHLPEGYERVTVVLPKAKAYTVKKWAAQAHNALAKTTG</sequence>
<dbReference type="OrthoDB" id="8779138at2"/>
<dbReference type="EMBL" id="VLKY01000045">
    <property type="protein sequence ID" value="TWI44678.1"/>
    <property type="molecule type" value="Genomic_DNA"/>
</dbReference>
<keyword evidence="5" id="KW-1185">Reference proteome</keyword>
<protein>
    <submittedName>
        <fullName evidence="4">TrfB transcriptional repressor</fullName>
    </submittedName>
</protein>